<keyword evidence="4" id="KW-1185">Reference proteome</keyword>
<sequence>MADAGAQTTTKVAGTIREGHYILIDNRPCKVLDVVAASNGRPNWCSFVGRDIFTLNERVSADFSLSDNVVVPIVNHNDYEVVHIDRTNVEVFYAAGEVKEFQVIDRTLLNRIRARLDDDRKLDRELSRRSLVATVLSAMGEERISAFKAINPIYP</sequence>
<dbReference type="OrthoDB" id="9975114at2759"/>
<keyword evidence="3" id="KW-0251">Elongation factor</keyword>
<dbReference type="Gene3D" id="2.40.50.140">
    <property type="entry name" value="Nucleic acid-binding proteins"/>
    <property type="match status" value="1"/>
</dbReference>
<comment type="caution">
    <text evidence="3">The sequence shown here is derived from an EMBL/GenBank/DDBJ whole genome shotgun (WGS) entry which is preliminary data.</text>
</comment>
<dbReference type="GO" id="GO:0003723">
    <property type="term" value="F:RNA binding"/>
    <property type="evidence" value="ECO:0007669"/>
    <property type="project" value="InterPro"/>
</dbReference>
<dbReference type="EMBL" id="PKPP01000722">
    <property type="protein sequence ID" value="PWA89411.1"/>
    <property type="molecule type" value="Genomic_DNA"/>
</dbReference>
<dbReference type="InterPro" id="IPR014722">
    <property type="entry name" value="Rib_uL2_dom2"/>
</dbReference>
<accession>A0A2U1PUG6</accession>
<dbReference type="STRING" id="35608.A0A2U1PUG6"/>
<dbReference type="InterPro" id="IPR001884">
    <property type="entry name" value="IF5A-like"/>
</dbReference>
<dbReference type="InterPro" id="IPR048670">
    <property type="entry name" value="IF5A-like_N"/>
</dbReference>
<name>A0A2U1PUG6_ARTAN</name>
<dbReference type="InterPro" id="IPR008991">
    <property type="entry name" value="Translation_prot_SH3-like_sf"/>
</dbReference>
<dbReference type="Pfam" id="PF21485">
    <property type="entry name" value="IF5A-like_N"/>
    <property type="match status" value="1"/>
</dbReference>
<dbReference type="GO" id="GO:0043022">
    <property type="term" value="F:ribosome binding"/>
    <property type="evidence" value="ECO:0007669"/>
    <property type="project" value="InterPro"/>
</dbReference>
<dbReference type="GO" id="GO:0003746">
    <property type="term" value="F:translation elongation factor activity"/>
    <property type="evidence" value="ECO:0007669"/>
    <property type="project" value="UniProtKB-KW"/>
</dbReference>
<feature type="domain" description="Translation initiation factor 5A-like N-terminal" evidence="2">
    <location>
        <begin position="7"/>
        <end position="54"/>
    </location>
</feature>
<dbReference type="PANTHER" id="PTHR11673">
    <property type="entry name" value="TRANSLATION INITIATION FACTOR 5A FAMILY MEMBER"/>
    <property type="match status" value="1"/>
</dbReference>
<dbReference type="SUPFAM" id="SSF50104">
    <property type="entry name" value="Translation proteins SH3-like domain"/>
    <property type="match status" value="1"/>
</dbReference>
<organism evidence="3 4">
    <name type="scientific">Artemisia annua</name>
    <name type="common">Sweet wormwood</name>
    <dbReference type="NCBI Taxonomy" id="35608"/>
    <lineage>
        <taxon>Eukaryota</taxon>
        <taxon>Viridiplantae</taxon>
        <taxon>Streptophyta</taxon>
        <taxon>Embryophyta</taxon>
        <taxon>Tracheophyta</taxon>
        <taxon>Spermatophyta</taxon>
        <taxon>Magnoliopsida</taxon>
        <taxon>eudicotyledons</taxon>
        <taxon>Gunneridae</taxon>
        <taxon>Pentapetalae</taxon>
        <taxon>asterids</taxon>
        <taxon>campanulids</taxon>
        <taxon>Asterales</taxon>
        <taxon>Asteraceae</taxon>
        <taxon>Asteroideae</taxon>
        <taxon>Anthemideae</taxon>
        <taxon>Artemisiinae</taxon>
        <taxon>Artemisia</taxon>
    </lineage>
</organism>
<keyword evidence="3" id="KW-0648">Protein biosynthesis</keyword>
<proteinExistence type="predicted"/>
<dbReference type="GO" id="GO:0045901">
    <property type="term" value="P:positive regulation of translational elongation"/>
    <property type="evidence" value="ECO:0007669"/>
    <property type="project" value="InterPro"/>
</dbReference>
<dbReference type="Proteomes" id="UP000245207">
    <property type="component" value="Unassembled WGS sequence"/>
</dbReference>
<dbReference type="InterPro" id="IPR012340">
    <property type="entry name" value="NA-bd_OB-fold"/>
</dbReference>
<evidence type="ECO:0000256" key="1">
    <source>
        <dbReference type="ARBA" id="ARBA00045610"/>
    </source>
</evidence>
<evidence type="ECO:0000259" key="2">
    <source>
        <dbReference type="Pfam" id="PF21485"/>
    </source>
</evidence>
<evidence type="ECO:0000313" key="4">
    <source>
        <dbReference type="Proteomes" id="UP000245207"/>
    </source>
</evidence>
<dbReference type="Gene3D" id="2.30.30.30">
    <property type="match status" value="1"/>
</dbReference>
<reference evidence="3 4" key="1">
    <citation type="journal article" date="2018" name="Mol. Plant">
        <title>The genome of Artemisia annua provides insight into the evolution of Asteraceae family and artemisinin biosynthesis.</title>
        <authorList>
            <person name="Shen Q."/>
            <person name="Zhang L."/>
            <person name="Liao Z."/>
            <person name="Wang S."/>
            <person name="Yan T."/>
            <person name="Shi P."/>
            <person name="Liu M."/>
            <person name="Fu X."/>
            <person name="Pan Q."/>
            <person name="Wang Y."/>
            <person name="Lv Z."/>
            <person name="Lu X."/>
            <person name="Zhang F."/>
            <person name="Jiang W."/>
            <person name="Ma Y."/>
            <person name="Chen M."/>
            <person name="Hao X."/>
            <person name="Li L."/>
            <person name="Tang Y."/>
            <person name="Lv G."/>
            <person name="Zhou Y."/>
            <person name="Sun X."/>
            <person name="Brodelius P.E."/>
            <person name="Rose J.K.C."/>
            <person name="Tang K."/>
        </authorList>
    </citation>
    <scope>NUCLEOTIDE SEQUENCE [LARGE SCALE GENOMIC DNA]</scope>
    <source>
        <strain evidence="4">cv. Huhao1</strain>
        <tissue evidence="3">Leaf</tissue>
    </source>
</reference>
<gene>
    <name evidence="3" type="ORF">CTI12_AA111690</name>
</gene>
<comment type="function">
    <text evidence="1">Translation factor that promotes translation elongation and termination, particularly upon ribosome stalling at specific amino acid sequence contexts. Binds between the exit (E) and peptidyl (P) site of the ribosome and promotes rescue of stalled ribosome: specifically required for efficient translation of polyproline-containing peptides as well as other motifs that stall the ribosome. Acts as a ribosome quality control (RQC) cofactor by joining the RQC complex to facilitate peptidyl transfer during CAT tailing step.</text>
</comment>
<dbReference type="AlphaFoldDB" id="A0A2U1PUG6"/>
<evidence type="ECO:0000313" key="3">
    <source>
        <dbReference type="EMBL" id="PWA89411.1"/>
    </source>
</evidence>
<protein>
    <submittedName>
        <fullName evidence="3">Eukaryotic elongation factor 5A-1</fullName>
    </submittedName>
</protein>